<dbReference type="EMBL" id="JBBNFP010000037">
    <property type="protein sequence ID" value="MEQ2487228.1"/>
    <property type="molecule type" value="Genomic_DNA"/>
</dbReference>
<dbReference type="InterPro" id="IPR000119">
    <property type="entry name" value="Hist_DNA-bd"/>
</dbReference>
<evidence type="ECO:0000313" key="6">
    <source>
        <dbReference type="Proteomes" id="UP001487296"/>
    </source>
</evidence>
<keyword evidence="2" id="KW-0226">DNA condensation</keyword>
<dbReference type="GO" id="GO:0003677">
    <property type="term" value="F:DNA binding"/>
    <property type="evidence" value="ECO:0007669"/>
    <property type="project" value="UniProtKB-KW"/>
</dbReference>
<evidence type="ECO:0000256" key="2">
    <source>
        <dbReference type="ARBA" id="ARBA00023067"/>
    </source>
</evidence>
<proteinExistence type="inferred from homology"/>
<dbReference type="PRINTS" id="PR01727">
    <property type="entry name" value="DNABINDINGHU"/>
</dbReference>
<evidence type="ECO:0000256" key="3">
    <source>
        <dbReference type="ARBA" id="ARBA00023125"/>
    </source>
</evidence>
<evidence type="ECO:0000256" key="4">
    <source>
        <dbReference type="RuleBase" id="RU003939"/>
    </source>
</evidence>
<dbReference type="SMART" id="SM00411">
    <property type="entry name" value="BHL"/>
    <property type="match status" value="1"/>
</dbReference>
<comment type="similarity">
    <text evidence="1 4">Belongs to the bacterial histone-like protein family.</text>
</comment>
<dbReference type="PANTHER" id="PTHR33175:SF3">
    <property type="entry name" value="DNA-BINDING PROTEIN HU-BETA"/>
    <property type="match status" value="1"/>
</dbReference>
<dbReference type="InterPro" id="IPR020816">
    <property type="entry name" value="Histone-like_DNA-bd_CS"/>
</dbReference>
<dbReference type="CDD" id="cd13831">
    <property type="entry name" value="HU"/>
    <property type="match status" value="1"/>
</dbReference>
<comment type="caution">
    <text evidence="5">The sequence shown here is derived from an EMBL/GenBank/DDBJ whole genome shotgun (WGS) entry which is preliminary data.</text>
</comment>
<dbReference type="SUPFAM" id="SSF47729">
    <property type="entry name" value="IHF-like DNA-binding proteins"/>
    <property type="match status" value="1"/>
</dbReference>
<name>A0ABV1FS40_9BACT</name>
<sequence>MNKTELVKKIADAAGITSAQAKAALDATTEAIKDALVAGEKVQLVGFGTFATKERPARQGVNPRTGEKVELAAKTVVKFAAGAQFADAVNK</sequence>
<dbReference type="InterPro" id="IPR010992">
    <property type="entry name" value="IHF-like_DNA-bd_dom_sf"/>
</dbReference>
<dbReference type="Proteomes" id="UP001487296">
    <property type="component" value="Unassembled WGS sequence"/>
</dbReference>
<keyword evidence="3 5" id="KW-0238">DNA-binding</keyword>
<accession>A0ABV1FS40</accession>
<keyword evidence="6" id="KW-1185">Reference proteome</keyword>
<reference evidence="5 6" key="1">
    <citation type="submission" date="2024-04" db="EMBL/GenBank/DDBJ databases">
        <title>Human intestinal bacterial collection.</title>
        <authorList>
            <person name="Pauvert C."/>
            <person name="Hitch T.C.A."/>
            <person name="Clavel T."/>
        </authorList>
    </citation>
    <scope>NUCLEOTIDE SEQUENCE [LARGE SCALE GENOMIC DNA]</scope>
    <source>
        <strain evidence="5 6">CLA-AA-H145</strain>
    </source>
</reference>
<dbReference type="RefSeq" id="WP_215760309.1">
    <property type="nucleotide sequence ID" value="NZ_JAHKBE010000038.1"/>
</dbReference>
<gene>
    <name evidence="5" type="ORF">AAAT34_09220</name>
</gene>
<dbReference type="Pfam" id="PF00216">
    <property type="entry name" value="Bac_DNA_binding"/>
    <property type="match status" value="1"/>
</dbReference>
<dbReference type="Gene3D" id="4.10.520.10">
    <property type="entry name" value="IHF-like DNA-binding proteins"/>
    <property type="match status" value="1"/>
</dbReference>
<dbReference type="PANTHER" id="PTHR33175">
    <property type="entry name" value="DNA-BINDING PROTEIN HU"/>
    <property type="match status" value="1"/>
</dbReference>
<organism evidence="5 6">
    <name type="scientific">Hallella faecis</name>
    <dbReference type="NCBI Taxonomy" id="2841596"/>
    <lineage>
        <taxon>Bacteria</taxon>
        <taxon>Pseudomonadati</taxon>
        <taxon>Bacteroidota</taxon>
        <taxon>Bacteroidia</taxon>
        <taxon>Bacteroidales</taxon>
        <taxon>Prevotellaceae</taxon>
        <taxon>Hallella</taxon>
    </lineage>
</organism>
<evidence type="ECO:0000313" key="5">
    <source>
        <dbReference type="EMBL" id="MEQ2487228.1"/>
    </source>
</evidence>
<evidence type="ECO:0000256" key="1">
    <source>
        <dbReference type="ARBA" id="ARBA00010529"/>
    </source>
</evidence>
<dbReference type="PROSITE" id="PS00045">
    <property type="entry name" value="HISTONE_LIKE"/>
    <property type="match status" value="1"/>
</dbReference>
<protein>
    <submittedName>
        <fullName evidence="5">HU family DNA-binding protein</fullName>
    </submittedName>
</protein>